<sequence>MSMNDDHLHCGNELLHDEMGSFLNETPYEPRPTRTKVDPTAGGIRTIICVPT</sequence>
<dbReference type="EMBL" id="MU155340">
    <property type="protein sequence ID" value="KAF9475256.1"/>
    <property type="molecule type" value="Genomic_DNA"/>
</dbReference>
<keyword evidence="2" id="KW-1185">Reference proteome</keyword>
<organism evidence="1 2">
    <name type="scientific">Pholiota conissans</name>
    <dbReference type="NCBI Taxonomy" id="109636"/>
    <lineage>
        <taxon>Eukaryota</taxon>
        <taxon>Fungi</taxon>
        <taxon>Dikarya</taxon>
        <taxon>Basidiomycota</taxon>
        <taxon>Agaricomycotina</taxon>
        <taxon>Agaricomycetes</taxon>
        <taxon>Agaricomycetidae</taxon>
        <taxon>Agaricales</taxon>
        <taxon>Agaricineae</taxon>
        <taxon>Strophariaceae</taxon>
        <taxon>Pholiota</taxon>
    </lineage>
</organism>
<accession>A0A9P5YU97</accession>
<protein>
    <submittedName>
        <fullName evidence="1">Uncharacterized protein</fullName>
    </submittedName>
</protein>
<evidence type="ECO:0000313" key="2">
    <source>
        <dbReference type="Proteomes" id="UP000807469"/>
    </source>
</evidence>
<proteinExistence type="predicted"/>
<name>A0A9P5YU97_9AGAR</name>
<dbReference type="Proteomes" id="UP000807469">
    <property type="component" value="Unassembled WGS sequence"/>
</dbReference>
<comment type="caution">
    <text evidence="1">The sequence shown here is derived from an EMBL/GenBank/DDBJ whole genome shotgun (WGS) entry which is preliminary data.</text>
</comment>
<evidence type="ECO:0000313" key="1">
    <source>
        <dbReference type="EMBL" id="KAF9475256.1"/>
    </source>
</evidence>
<reference evidence="1" key="1">
    <citation type="submission" date="2020-11" db="EMBL/GenBank/DDBJ databases">
        <authorList>
            <consortium name="DOE Joint Genome Institute"/>
            <person name="Ahrendt S."/>
            <person name="Riley R."/>
            <person name="Andreopoulos W."/>
            <person name="Labutti K."/>
            <person name="Pangilinan J."/>
            <person name="Ruiz-Duenas F.J."/>
            <person name="Barrasa J.M."/>
            <person name="Sanchez-Garcia M."/>
            <person name="Camarero S."/>
            <person name="Miyauchi S."/>
            <person name="Serrano A."/>
            <person name="Linde D."/>
            <person name="Babiker R."/>
            <person name="Drula E."/>
            <person name="Ayuso-Fernandez I."/>
            <person name="Pacheco R."/>
            <person name="Padilla G."/>
            <person name="Ferreira P."/>
            <person name="Barriuso J."/>
            <person name="Kellner H."/>
            <person name="Castanera R."/>
            <person name="Alfaro M."/>
            <person name="Ramirez L."/>
            <person name="Pisabarro A.G."/>
            <person name="Kuo A."/>
            <person name="Tritt A."/>
            <person name="Lipzen A."/>
            <person name="He G."/>
            <person name="Yan M."/>
            <person name="Ng V."/>
            <person name="Cullen D."/>
            <person name="Martin F."/>
            <person name="Rosso M.-N."/>
            <person name="Henrissat B."/>
            <person name="Hibbett D."/>
            <person name="Martinez A.T."/>
            <person name="Grigoriev I.V."/>
        </authorList>
    </citation>
    <scope>NUCLEOTIDE SEQUENCE</scope>
    <source>
        <strain evidence="1">CIRM-BRFM 674</strain>
    </source>
</reference>
<dbReference type="AlphaFoldDB" id="A0A9P5YU97"/>
<gene>
    <name evidence="1" type="ORF">BDN70DRAFT_883932</name>
</gene>